<dbReference type="Proteomes" id="UP001589750">
    <property type="component" value="Unassembled WGS sequence"/>
</dbReference>
<evidence type="ECO:0000313" key="1">
    <source>
        <dbReference type="EMBL" id="MFB9313039.1"/>
    </source>
</evidence>
<comment type="caution">
    <text evidence="1">The sequence shown here is derived from an EMBL/GenBank/DDBJ whole genome shotgun (WGS) entry which is preliminary data.</text>
</comment>
<protein>
    <submittedName>
        <fullName evidence="1">Uncharacterized protein</fullName>
    </submittedName>
</protein>
<organism evidence="1 2">
    <name type="scientific">Nocardioides plantarum</name>
    <dbReference type="NCBI Taxonomy" id="29299"/>
    <lineage>
        <taxon>Bacteria</taxon>
        <taxon>Bacillati</taxon>
        <taxon>Actinomycetota</taxon>
        <taxon>Actinomycetes</taxon>
        <taxon>Propionibacteriales</taxon>
        <taxon>Nocardioidaceae</taxon>
        <taxon>Nocardioides</taxon>
    </lineage>
</organism>
<reference evidence="1 2" key="1">
    <citation type="submission" date="2024-09" db="EMBL/GenBank/DDBJ databases">
        <authorList>
            <person name="Sun Q."/>
            <person name="Mori K."/>
        </authorList>
    </citation>
    <scope>NUCLEOTIDE SEQUENCE [LARGE SCALE GENOMIC DNA]</scope>
    <source>
        <strain evidence="1 2">JCM 9626</strain>
    </source>
</reference>
<gene>
    <name evidence="1" type="ORF">ACFFRI_08290</name>
</gene>
<keyword evidence="2" id="KW-1185">Reference proteome</keyword>
<proteinExistence type="predicted"/>
<name>A0ABV5K8G4_9ACTN</name>
<accession>A0ABV5K8G4</accession>
<dbReference type="RefSeq" id="WP_140011738.1">
    <property type="nucleotide sequence ID" value="NZ_JBHMDG010000010.1"/>
</dbReference>
<evidence type="ECO:0000313" key="2">
    <source>
        <dbReference type="Proteomes" id="UP001589750"/>
    </source>
</evidence>
<dbReference type="EMBL" id="JBHMDG010000010">
    <property type="protein sequence ID" value="MFB9313039.1"/>
    <property type="molecule type" value="Genomic_DNA"/>
</dbReference>
<sequence length="134" mass="15413">MTEMTPEDYKSVTAAGQLLQEQGWRKVFTVNEMMEAWESLVAEVETGYDQLVDEYTNDLACRDWLALAWPHLTERVQAARRGALASLDARFTAATTEDTDQRLSRFHRVDAGDGWWWRRLPAQRLGAFANDMND</sequence>